<feature type="region of interest" description="Disordered" evidence="1">
    <location>
        <begin position="1"/>
        <end position="29"/>
    </location>
</feature>
<feature type="non-terminal residue" evidence="2">
    <location>
        <position position="29"/>
    </location>
</feature>
<name>A0A6J4QXJ4_9ACTN</name>
<feature type="compositionally biased region" description="Basic residues" evidence="1">
    <location>
        <begin position="14"/>
        <end position="29"/>
    </location>
</feature>
<gene>
    <name evidence="2" type="ORF">AVDCRST_MAG37-3331</name>
</gene>
<proteinExistence type="predicted"/>
<sequence length="29" mass="3509">EGPDLRVHPQSSHLHVHRRHNHRHPYVPL</sequence>
<dbReference type="AlphaFoldDB" id="A0A6J4QXJ4"/>
<feature type="non-terminal residue" evidence="2">
    <location>
        <position position="1"/>
    </location>
</feature>
<reference evidence="2" key="1">
    <citation type="submission" date="2020-02" db="EMBL/GenBank/DDBJ databases">
        <authorList>
            <person name="Meier V. D."/>
        </authorList>
    </citation>
    <scope>NUCLEOTIDE SEQUENCE</scope>
    <source>
        <strain evidence="2">AVDCRST_MAG37</strain>
    </source>
</reference>
<evidence type="ECO:0000313" key="2">
    <source>
        <dbReference type="EMBL" id="CAA9458083.1"/>
    </source>
</evidence>
<evidence type="ECO:0000256" key="1">
    <source>
        <dbReference type="SAM" id="MobiDB-lite"/>
    </source>
</evidence>
<accession>A0A6J4QXJ4</accession>
<dbReference type="EMBL" id="CADCVD010000167">
    <property type="protein sequence ID" value="CAA9458083.1"/>
    <property type="molecule type" value="Genomic_DNA"/>
</dbReference>
<organism evidence="2">
    <name type="scientific">uncultured Rubrobacteraceae bacterium</name>
    <dbReference type="NCBI Taxonomy" id="349277"/>
    <lineage>
        <taxon>Bacteria</taxon>
        <taxon>Bacillati</taxon>
        <taxon>Actinomycetota</taxon>
        <taxon>Rubrobacteria</taxon>
        <taxon>Rubrobacterales</taxon>
        <taxon>Rubrobacteraceae</taxon>
        <taxon>environmental samples</taxon>
    </lineage>
</organism>
<protein>
    <submittedName>
        <fullName evidence="2">Uncharacterized protein</fullName>
    </submittedName>
</protein>